<organism evidence="1 2">
    <name type="scientific">Vagococcus penaei</name>
    <dbReference type="NCBI Taxonomy" id="633807"/>
    <lineage>
        <taxon>Bacteria</taxon>
        <taxon>Bacillati</taxon>
        <taxon>Bacillota</taxon>
        <taxon>Bacilli</taxon>
        <taxon>Lactobacillales</taxon>
        <taxon>Enterococcaceae</taxon>
        <taxon>Vagococcus</taxon>
    </lineage>
</organism>
<keyword evidence="2" id="KW-1185">Reference proteome</keyword>
<dbReference type="NCBIfam" id="TIGR02115">
    <property type="entry name" value="potass_kdpF"/>
    <property type="match status" value="1"/>
</dbReference>
<dbReference type="AlphaFoldDB" id="A0A1Q2D8M0"/>
<reference evidence="1 2" key="1">
    <citation type="journal article" date="2010" name="Int. J. Syst. Evol. Microbiol.">
        <title>Vagococcus penaei sp. nov., isolated from spoilage microbiota of cooked shrimp (Penaeus vannamei).</title>
        <authorList>
            <person name="Jaffres E."/>
            <person name="Prevost H."/>
            <person name="Rossero A."/>
            <person name="Joffraud J.J."/>
            <person name="Dousset X."/>
        </authorList>
    </citation>
    <scope>NUCLEOTIDE SEQUENCE [LARGE SCALE GENOMIC DNA]</scope>
    <source>
        <strain evidence="1 2">CD276</strain>
    </source>
</reference>
<protein>
    <submittedName>
        <fullName evidence="1">Potassium-transporting ATPase subunit F</fullName>
    </submittedName>
</protein>
<evidence type="ECO:0000313" key="2">
    <source>
        <dbReference type="Proteomes" id="UP000188246"/>
    </source>
</evidence>
<dbReference type="Proteomes" id="UP000188246">
    <property type="component" value="Chromosome"/>
</dbReference>
<dbReference type="Pfam" id="PF09604">
    <property type="entry name" value="Potass_KdpF"/>
    <property type="match status" value="1"/>
</dbReference>
<evidence type="ECO:0000313" key="1">
    <source>
        <dbReference type="EMBL" id="AQP54655.1"/>
    </source>
</evidence>
<dbReference type="GO" id="GO:0005886">
    <property type="term" value="C:plasma membrane"/>
    <property type="evidence" value="ECO:0007669"/>
    <property type="project" value="InterPro"/>
</dbReference>
<proteinExistence type="predicted"/>
<dbReference type="InterPro" id="IPR011726">
    <property type="entry name" value="KdpF"/>
</dbReference>
<dbReference type="GO" id="GO:0008556">
    <property type="term" value="F:P-type potassium transmembrane transporter activity"/>
    <property type="evidence" value="ECO:0007669"/>
    <property type="project" value="InterPro"/>
</dbReference>
<dbReference type="EMBL" id="CP019609">
    <property type="protein sequence ID" value="AQP54655.1"/>
    <property type="molecule type" value="Genomic_DNA"/>
</dbReference>
<dbReference type="STRING" id="633807.BW732_10855"/>
<gene>
    <name evidence="1" type="ORF">BW732_10855</name>
</gene>
<dbReference type="KEGG" id="vpi:BW732_10855"/>
<accession>A0A1Q2D8M0</accession>
<sequence length="29" mass="3402">MESMFILLALIILLIFGYLLYALIFPEKI</sequence>
<name>A0A1Q2D8M0_9ENTE</name>